<organism evidence="2 3">
    <name type="scientific">Syncephalis pseudoplumigaleata</name>
    <dbReference type="NCBI Taxonomy" id="1712513"/>
    <lineage>
        <taxon>Eukaryota</taxon>
        <taxon>Fungi</taxon>
        <taxon>Fungi incertae sedis</taxon>
        <taxon>Zoopagomycota</taxon>
        <taxon>Zoopagomycotina</taxon>
        <taxon>Zoopagomycetes</taxon>
        <taxon>Zoopagales</taxon>
        <taxon>Piptocephalidaceae</taxon>
        <taxon>Syncephalis</taxon>
    </lineage>
</organism>
<keyword evidence="3" id="KW-1185">Reference proteome</keyword>
<name>A0A4P9YYW9_9FUNG</name>
<dbReference type="GO" id="GO:0016020">
    <property type="term" value="C:membrane"/>
    <property type="evidence" value="ECO:0007669"/>
    <property type="project" value="TreeGrafter"/>
</dbReference>
<sequence length="582" mass="62875">MARLFGIRCQYRRCMDPMGAATVSLCLAATYQLPATTAWTAGTCHEHEGRVSHGCRNTATLPSDSQQFAPEYEHDASRPASAPPALVDGHDDTIRTNKWHDDDDDDDGGHSTVPRHLRGAAAATAAAASTTTPIHSPPPAPPLLFLGRNDRSTFGDVSGQPMTEASDIDALIDTNDPTLNLSMLSRGNEPVQCIGASAERALLHARPGPACRAGIAAHSDLCLPGGIAGREAQPDHGHGGAGARWSRLQGSANGRAGDVVWHGACADGGPCQVLDELGVDLYVDSWTENLRMWLSSRVFKHVVQLLDEAEREMPQQGLAHLDAYKAQLPVSEYPAIATALDPTKHAATTATTAATGFGKPLIGWMITVGVGGFGQTSTAFGMGAMAAQPQQPPQTLVELVQRYPKEPLTRKRIELERYLNMPGFTCRDYIISRIKELATGGVLSAYRWDGGALVWNGDKKWTPEMPCDAQLILHLFCTFLDLVTPDNDATFPMNVPFSSVHYLAEGTKPDSNVAIQIKQVKKYPPHYCLVVDNKCWDIYPKRNNLFHTLVLFTFYANTKCAGYLGLLKLASKSVGLADVVAE</sequence>
<dbReference type="AlphaFoldDB" id="A0A4P9YYW9"/>
<evidence type="ECO:0000313" key="3">
    <source>
        <dbReference type="Proteomes" id="UP000278143"/>
    </source>
</evidence>
<dbReference type="PANTHER" id="PTHR21780">
    <property type="entry name" value="TRANSMEMBRANE PROTEIN 209"/>
    <property type="match status" value="1"/>
</dbReference>
<dbReference type="InterPro" id="IPR019176">
    <property type="entry name" value="Cytochrome_B561-rel"/>
</dbReference>
<feature type="compositionally biased region" description="Basic and acidic residues" evidence="1">
    <location>
        <begin position="88"/>
        <end position="101"/>
    </location>
</feature>
<gene>
    <name evidence="2" type="ORF">SYNPS1DRAFT_29118</name>
</gene>
<feature type="compositionally biased region" description="Low complexity" evidence="1">
    <location>
        <begin position="120"/>
        <end position="134"/>
    </location>
</feature>
<protein>
    <submittedName>
        <fullName evidence="2">Cytochrome B561, N terminal-domain-containing protein</fullName>
    </submittedName>
</protein>
<dbReference type="Pfam" id="PF09786">
    <property type="entry name" value="CytochromB561_N"/>
    <property type="match status" value="1"/>
</dbReference>
<feature type="region of interest" description="Disordered" evidence="1">
    <location>
        <begin position="70"/>
        <end position="162"/>
    </location>
</feature>
<dbReference type="PANTHER" id="PTHR21780:SF0">
    <property type="entry name" value="TRANSMEMBRANE PROTEIN 209"/>
    <property type="match status" value="1"/>
</dbReference>
<dbReference type="EMBL" id="KZ989868">
    <property type="protein sequence ID" value="RKP25135.1"/>
    <property type="molecule type" value="Genomic_DNA"/>
</dbReference>
<accession>A0A4P9YYW9</accession>
<evidence type="ECO:0000256" key="1">
    <source>
        <dbReference type="SAM" id="MobiDB-lite"/>
    </source>
</evidence>
<dbReference type="OrthoDB" id="509821at2759"/>
<dbReference type="Proteomes" id="UP000278143">
    <property type="component" value="Unassembled WGS sequence"/>
</dbReference>
<reference evidence="3" key="1">
    <citation type="journal article" date="2018" name="Nat. Microbiol.">
        <title>Leveraging single-cell genomics to expand the fungal tree of life.</title>
        <authorList>
            <person name="Ahrendt S.R."/>
            <person name="Quandt C.A."/>
            <person name="Ciobanu D."/>
            <person name="Clum A."/>
            <person name="Salamov A."/>
            <person name="Andreopoulos B."/>
            <person name="Cheng J.F."/>
            <person name="Woyke T."/>
            <person name="Pelin A."/>
            <person name="Henrissat B."/>
            <person name="Reynolds N.K."/>
            <person name="Benny G.L."/>
            <person name="Smith M.E."/>
            <person name="James T.Y."/>
            <person name="Grigoriev I.V."/>
        </authorList>
    </citation>
    <scope>NUCLEOTIDE SEQUENCE [LARGE SCALE GENOMIC DNA]</scope>
    <source>
        <strain evidence="3">Benny S71-1</strain>
    </source>
</reference>
<evidence type="ECO:0000313" key="2">
    <source>
        <dbReference type="EMBL" id="RKP25135.1"/>
    </source>
</evidence>
<proteinExistence type="predicted"/>